<evidence type="ECO:0000256" key="4">
    <source>
        <dbReference type="ARBA" id="ARBA00023163"/>
    </source>
</evidence>
<dbReference type="Gene3D" id="1.10.10.10">
    <property type="entry name" value="Winged helix-like DNA-binding domain superfamily/Winged helix DNA-binding domain"/>
    <property type="match status" value="1"/>
</dbReference>
<dbReference type="GO" id="GO:0003700">
    <property type="term" value="F:DNA-binding transcription factor activity"/>
    <property type="evidence" value="ECO:0007669"/>
    <property type="project" value="InterPro"/>
</dbReference>
<protein>
    <submittedName>
        <fullName evidence="6">LysR family transcriptional regulator</fullName>
    </submittedName>
</protein>
<evidence type="ECO:0000313" key="7">
    <source>
        <dbReference type="Proteomes" id="UP000441523"/>
    </source>
</evidence>
<keyword evidence="2" id="KW-0805">Transcription regulation</keyword>
<dbReference type="SUPFAM" id="SSF53850">
    <property type="entry name" value="Periplasmic binding protein-like II"/>
    <property type="match status" value="1"/>
</dbReference>
<evidence type="ECO:0000256" key="3">
    <source>
        <dbReference type="ARBA" id="ARBA00023125"/>
    </source>
</evidence>
<keyword evidence="7" id="KW-1185">Reference proteome</keyword>
<reference evidence="6 7" key="1">
    <citation type="submission" date="2019-09" db="EMBL/GenBank/DDBJ databases">
        <title>YIM 132548 draft genome.</title>
        <authorList>
            <person name="Jiang L."/>
        </authorList>
    </citation>
    <scope>NUCLEOTIDE SEQUENCE [LARGE SCALE GENOMIC DNA]</scope>
    <source>
        <strain evidence="6 7">YIM 132548</strain>
    </source>
</reference>
<dbReference type="AlphaFoldDB" id="A0A6N6MTQ2"/>
<evidence type="ECO:0000256" key="2">
    <source>
        <dbReference type="ARBA" id="ARBA00023015"/>
    </source>
</evidence>
<organism evidence="6 7">
    <name type="scientific">Methylobacterium planeticum</name>
    <dbReference type="NCBI Taxonomy" id="2615211"/>
    <lineage>
        <taxon>Bacteria</taxon>
        <taxon>Pseudomonadati</taxon>
        <taxon>Pseudomonadota</taxon>
        <taxon>Alphaproteobacteria</taxon>
        <taxon>Hyphomicrobiales</taxon>
        <taxon>Methylobacteriaceae</taxon>
        <taxon>Methylobacterium</taxon>
    </lineage>
</organism>
<dbReference type="Pfam" id="PF00126">
    <property type="entry name" value="HTH_1"/>
    <property type="match status" value="1"/>
</dbReference>
<dbReference type="PRINTS" id="PR00039">
    <property type="entry name" value="HTHLYSR"/>
</dbReference>
<comment type="caution">
    <text evidence="6">The sequence shown here is derived from an EMBL/GenBank/DDBJ whole genome shotgun (WGS) entry which is preliminary data.</text>
</comment>
<dbReference type="PANTHER" id="PTHR30579:SF7">
    <property type="entry name" value="HTH-TYPE TRANSCRIPTIONAL REGULATOR LRHA-RELATED"/>
    <property type="match status" value="1"/>
</dbReference>
<dbReference type="Pfam" id="PF03466">
    <property type="entry name" value="LysR_substrate"/>
    <property type="match status" value="1"/>
</dbReference>
<accession>A0A6N6MTQ2</accession>
<dbReference type="InterPro" id="IPR036388">
    <property type="entry name" value="WH-like_DNA-bd_sf"/>
</dbReference>
<name>A0A6N6MTQ2_9HYPH</name>
<evidence type="ECO:0000313" key="6">
    <source>
        <dbReference type="EMBL" id="KAB1074359.1"/>
    </source>
</evidence>
<evidence type="ECO:0000256" key="1">
    <source>
        <dbReference type="ARBA" id="ARBA00009437"/>
    </source>
</evidence>
<dbReference type="Proteomes" id="UP000441523">
    <property type="component" value="Unassembled WGS sequence"/>
</dbReference>
<dbReference type="InterPro" id="IPR036390">
    <property type="entry name" value="WH_DNA-bd_sf"/>
</dbReference>
<dbReference type="SUPFAM" id="SSF46785">
    <property type="entry name" value="Winged helix' DNA-binding domain"/>
    <property type="match status" value="1"/>
</dbReference>
<dbReference type="PANTHER" id="PTHR30579">
    <property type="entry name" value="TRANSCRIPTIONAL REGULATOR"/>
    <property type="match status" value="1"/>
</dbReference>
<comment type="similarity">
    <text evidence="1">Belongs to the LysR transcriptional regulatory family.</text>
</comment>
<evidence type="ECO:0000259" key="5">
    <source>
        <dbReference type="PROSITE" id="PS50931"/>
    </source>
</evidence>
<dbReference type="Gene3D" id="3.40.190.10">
    <property type="entry name" value="Periplasmic binding protein-like II"/>
    <property type="match status" value="2"/>
</dbReference>
<dbReference type="RefSeq" id="WP_150962755.1">
    <property type="nucleotide sequence ID" value="NZ_VZZJ01000005.1"/>
</dbReference>
<proteinExistence type="inferred from homology"/>
<keyword evidence="4" id="KW-0804">Transcription</keyword>
<dbReference type="FunFam" id="1.10.10.10:FF:000001">
    <property type="entry name" value="LysR family transcriptional regulator"/>
    <property type="match status" value="1"/>
</dbReference>
<dbReference type="EMBL" id="VZZJ01000005">
    <property type="protein sequence ID" value="KAB1074359.1"/>
    <property type="molecule type" value="Genomic_DNA"/>
</dbReference>
<dbReference type="InterPro" id="IPR050176">
    <property type="entry name" value="LTTR"/>
</dbReference>
<feature type="domain" description="HTH lysR-type" evidence="5">
    <location>
        <begin position="8"/>
        <end position="65"/>
    </location>
</feature>
<dbReference type="GO" id="GO:0003677">
    <property type="term" value="F:DNA binding"/>
    <property type="evidence" value="ECO:0007669"/>
    <property type="project" value="UniProtKB-KW"/>
</dbReference>
<keyword evidence="3" id="KW-0238">DNA-binding</keyword>
<dbReference type="PROSITE" id="PS50931">
    <property type="entry name" value="HTH_LYSR"/>
    <property type="match status" value="1"/>
</dbReference>
<sequence>MTVPLRAIDLDTVQAFVLVADLGSFTRAAETLDTSQAAISLKLKRLEDRLGCRLLERTPRHVRLSPEGERFLAPARDLLEAHERALRGIVPAPPGRLVLGISDHVAGPELPGLVARLAATDPGLVIEVRIAPSRDLAAAFERGEIDAVIVRREGERRDGRLLAEERVGWFAAPTWRRRPGEPLRLATLAAPCGVRAVATRALDAAGIPWTEVFVGGGVLAVGAAISAGLGVAALAGRVAPAGAVEVGAELGLPALPPSRVVLRTRLADARAREALRVVGSAFRSAILR</sequence>
<gene>
    <name evidence="6" type="ORF">F6X51_08285</name>
</gene>
<dbReference type="InterPro" id="IPR000847">
    <property type="entry name" value="LysR_HTH_N"/>
</dbReference>
<dbReference type="InterPro" id="IPR005119">
    <property type="entry name" value="LysR_subst-bd"/>
</dbReference>